<reference evidence="2 3" key="1">
    <citation type="submission" date="2024-04" db="EMBL/GenBank/DDBJ databases">
        <authorList>
            <person name="Fracassetti M."/>
        </authorList>
    </citation>
    <scope>NUCLEOTIDE SEQUENCE [LARGE SCALE GENOMIC DNA]</scope>
</reference>
<dbReference type="Proteomes" id="UP001497516">
    <property type="component" value="Chromosome 5"/>
</dbReference>
<evidence type="ECO:0000313" key="3">
    <source>
        <dbReference type="Proteomes" id="UP001497516"/>
    </source>
</evidence>
<evidence type="ECO:0000256" key="1">
    <source>
        <dbReference type="SAM" id="MobiDB-lite"/>
    </source>
</evidence>
<gene>
    <name evidence="2" type="ORF">LTRI10_LOCUS31859</name>
</gene>
<feature type="region of interest" description="Disordered" evidence="1">
    <location>
        <begin position="45"/>
        <end position="72"/>
    </location>
</feature>
<keyword evidence="3" id="KW-1185">Reference proteome</keyword>
<evidence type="ECO:0000313" key="2">
    <source>
        <dbReference type="EMBL" id="CAL1391116.1"/>
    </source>
</evidence>
<name>A0AAV2EYH6_9ROSI</name>
<feature type="compositionally biased region" description="Basic and acidic residues" evidence="1">
    <location>
        <begin position="8"/>
        <end position="28"/>
    </location>
</feature>
<accession>A0AAV2EYH6</accession>
<organism evidence="2 3">
    <name type="scientific">Linum trigynum</name>
    <dbReference type="NCBI Taxonomy" id="586398"/>
    <lineage>
        <taxon>Eukaryota</taxon>
        <taxon>Viridiplantae</taxon>
        <taxon>Streptophyta</taxon>
        <taxon>Embryophyta</taxon>
        <taxon>Tracheophyta</taxon>
        <taxon>Spermatophyta</taxon>
        <taxon>Magnoliopsida</taxon>
        <taxon>eudicotyledons</taxon>
        <taxon>Gunneridae</taxon>
        <taxon>Pentapetalae</taxon>
        <taxon>rosids</taxon>
        <taxon>fabids</taxon>
        <taxon>Malpighiales</taxon>
        <taxon>Linaceae</taxon>
        <taxon>Linum</taxon>
    </lineage>
</organism>
<feature type="region of interest" description="Disordered" evidence="1">
    <location>
        <begin position="1"/>
        <end position="28"/>
    </location>
</feature>
<dbReference type="EMBL" id="OZ034818">
    <property type="protein sequence ID" value="CAL1391116.1"/>
    <property type="molecule type" value="Genomic_DNA"/>
</dbReference>
<proteinExistence type="predicted"/>
<sequence length="84" mass="9101">MESIGSSSDHDMALKTEENIKADDVPMEEAKIPEENVEKEIQLHGKESMQSIQPPVKPLQQGGKANQERATTAGTMKALVGALK</sequence>
<dbReference type="AlphaFoldDB" id="A0AAV2EYH6"/>
<protein>
    <submittedName>
        <fullName evidence="2">Uncharacterized protein</fullName>
    </submittedName>
</protein>